<reference evidence="2 3" key="1">
    <citation type="submission" date="2019-03" db="EMBL/GenBank/DDBJ databases">
        <title>Paraburkholderia sp. 7MH5, isolated from subtropical forest soil.</title>
        <authorList>
            <person name="Gao Z.-H."/>
            <person name="Qiu L.-H."/>
        </authorList>
    </citation>
    <scope>NUCLEOTIDE SEQUENCE [LARGE SCALE GENOMIC DNA]</scope>
    <source>
        <strain evidence="2 3">7MH5</strain>
    </source>
</reference>
<name>A0A4P7CZ09_9BURK</name>
<feature type="region of interest" description="Disordered" evidence="1">
    <location>
        <begin position="50"/>
        <end position="69"/>
    </location>
</feature>
<proteinExistence type="predicted"/>
<dbReference type="Proteomes" id="UP000295727">
    <property type="component" value="Chromosome 2"/>
</dbReference>
<sequence length="132" mass="14622">MNRCETHRKFIPSEKSRNTESQHYLLVNCGAFVQAREGVEWSIHARIQQDGASGSWSSGEVWSDVKTDDGKDTLDESTLKARLHDCVTHVMSIGLLESNLGPDNAVVVGLRTLEKQDIEKAKALRNSRQSGG</sequence>
<dbReference type="OrthoDB" id="9129294at2"/>
<dbReference type="RefSeq" id="WP_134753416.1">
    <property type="nucleotide sequence ID" value="NZ_CP038149.1"/>
</dbReference>
<organism evidence="2 3">
    <name type="scientific">Paraburkholderia pallida</name>
    <dbReference type="NCBI Taxonomy" id="2547399"/>
    <lineage>
        <taxon>Bacteria</taxon>
        <taxon>Pseudomonadati</taxon>
        <taxon>Pseudomonadota</taxon>
        <taxon>Betaproteobacteria</taxon>
        <taxon>Burkholderiales</taxon>
        <taxon>Burkholderiaceae</taxon>
        <taxon>Paraburkholderia</taxon>
    </lineage>
</organism>
<gene>
    <name evidence="2" type="ORF">E1956_23645</name>
</gene>
<accession>A0A4P7CZ09</accession>
<dbReference type="AlphaFoldDB" id="A0A4P7CZ09"/>
<keyword evidence="3" id="KW-1185">Reference proteome</keyword>
<dbReference type="EMBL" id="CP038149">
    <property type="protein sequence ID" value="QBR00087.1"/>
    <property type="molecule type" value="Genomic_DNA"/>
</dbReference>
<evidence type="ECO:0000256" key="1">
    <source>
        <dbReference type="SAM" id="MobiDB-lite"/>
    </source>
</evidence>
<dbReference type="KEGG" id="ppai:E1956_23645"/>
<evidence type="ECO:0000313" key="3">
    <source>
        <dbReference type="Proteomes" id="UP000295727"/>
    </source>
</evidence>
<protein>
    <submittedName>
        <fullName evidence="2">Uncharacterized protein</fullName>
    </submittedName>
</protein>
<evidence type="ECO:0000313" key="2">
    <source>
        <dbReference type="EMBL" id="QBR00087.1"/>
    </source>
</evidence>
<feature type="compositionally biased region" description="Polar residues" evidence="1">
    <location>
        <begin position="50"/>
        <end position="60"/>
    </location>
</feature>